<dbReference type="CDD" id="cd02440">
    <property type="entry name" value="AdoMet_MTases"/>
    <property type="match status" value="1"/>
</dbReference>
<comment type="caution">
    <text evidence="2">The sequence shown here is derived from an EMBL/GenBank/DDBJ whole genome shotgun (WGS) entry which is preliminary data.</text>
</comment>
<dbReference type="PANTHER" id="PTHR43591">
    <property type="entry name" value="METHYLTRANSFERASE"/>
    <property type="match status" value="1"/>
</dbReference>
<keyword evidence="3" id="KW-1185">Reference proteome</keyword>
<dbReference type="Gene3D" id="3.40.50.150">
    <property type="entry name" value="Vaccinia Virus protein VP39"/>
    <property type="match status" value="1"/>
</dbReference>
<dbReference type="Pfam" id="PF08241">
    <property type="entry name" value="Methyltransf_11"/>
    <property type="match status" value="1"/>
</dbReference>
<evidence type="ECO:0000259" key="1">
    <source>
        <dbReference type="Pfam" id="PF08241"/>
    </source>
</evidence>
<reference evidence="2 3" key="1">
    <citation type="submission" date="2021-11" db="EMBL/GenBank/DDBJ databases">
        <title>Black yeast isolated from Biological Soil Crust.</title>
        <authorList>
            <person name="Kurbessoian T."/>
        </authorList>
    </citation>
    <scope>NUCLEOTIDE SEQUENCE [LARGE SCALE GENOMIC DNA]</scope>
    <source>
        <strain evidence="2 3">CCFEE 5522</strain>
    </source>
</reference>
<name>A0AAV9JK78_9PEZI</name>
<protein>
    <recommendedName>
        <fullName evidence="1">Methyltransferase type 11 domain-containing protein</fullName>
    </recommendedName>
</protein>
<feature type="domain" description="Methyltransferase type 11" evidence="1">
    <location>
        <begin position="51"/>
        <end position="158"/>
    </location>
</feature>
<dbReference type="InterPro" id="IPR029063">
    <property type="entry name" value="SAM-dependent_MTases_sf"/>
</dbReference>
<dbReference type="Proteomes" id="UP001324427">
    <property type="component" value="Unassembled WGS sequence"/>
</dbReference>
<organism evidence="2 3">
    <name type="scientific">Oleoguttula mirabilis</name>
    <dbReference type="NCBI Taxonomy" id="1507867"/>
    <lineage>
        <taxon>Eukaryota</taxon>
        <taxon>Fungi</taxon>
        <taxon>Dikarya</taxon>
        <taxon>Ascomycota</taxon>
        <taxon>Pezizomycotina</taxon>
        <taxon>Dothideomycetes</taxon>
        <taxon>Dothideomycetidae</taxon>
        <taxon>Mycosphaerellales</taxon>
        <taxon>Teratosphaeriaceae</taxon>
        <taxon>Oleoguttula</taxon>
    </lineage>
</organism>
<dbReference type="AlphaFoldDB" id="A0AAV9JK78"/>
<dbReference type="EMBL" id="JAVFHQ010000018">
    <property type="protein sequence ID" value="KAK4545679.1"/>
    <property type="molecule type" value="Genomic_DNA"/>
</dbReference>
<dbReference type="SUPFAM" id="SSF53335">
    <property type="entry name" value="S-adenosyl-L-methionine-dependent methyltransferases"/>
    <property type="match status" value="1"/>
</dbReference>
<dbReference type="InterPro" id="IPR013216">
    <property type="entry name" value="Methyltransf_11"/>
</dbReference>
<proteinExistence type="predicted"/>
<evidence type="ECO:0000313" key="3">
    <source>
        <dbReference type="Proteomes" id="UP001324427"/>
    </source>
</evidence>
<gene>
    <name evidence="2" type="ORF">LTR36_002633</name>
</gene>
<dbReference type="PANTHER" id="PTHR43591:SF24">
    <property type="entry name" value="2-METHOXY-6-POLYPRENYL-1,4-BENZOQUINOL METHYLASE, MITOCHONDRIAL"/>
    <property type="match status" value="1"/>
</dbReference>
<accession>A0AAV9JK78</accession>
<evidence type="ECO:0000313" key="2">
    <source>
        <dbReference type="EMBL" id="KAK4545679.1"/>
    </source>
</evidence>
<dbReference type="GO" id="GO:0008757">
    <property type="term" value="F:S-adenosylmethionine-dependent methyltransferase activity"/>
    <property type="evidence" value="ECO:0007669"/>
    <property type="project" value="InterPro"/>
</dbReference>
<sequence>MTQLSDIKGDDWERLASEYTKISSNTTIAPIGIMLDRANALSPFSEAFGILDNGCGPGPVMSRLIKDYGTTIPRSCSLTCSDFSEGMLKQVMSTKEKSDAASPWKRVETLLQNAMDLGEIADESQTHVTAGLVYFMTPDPRKCLSESRRVLKEGGVLSLSSWEGSQWMELLKLVAKVWPDKQLPTLPEEWSSTTAVEGELKKAGFRDVESYRVPVEMSFESQESIVEFLVTKLPHVVAMSKDKSEEDVARLKRVMVDEAKKMCPAAPGKLDGVAIVGIGRK</sequence>